<accession>A0ABQ7ZHA2</accession>
<dbReference type="Proteomes" id="UP000824890">
    <property type="component" value="Unassembled WGS sequence"/>
</dbReference>
<dbReference type="InterPro" id="IPR012340">
    <property type="entry name" value="NA-bd_OB-fold"/>
</dbReference>
<keyword evidence="4" id="KW-1185">Reference proteome</keyword>
<keyword evidence="1" id="KW-0862">Zinc</keyword>
<proteinExistence type="predicted"/>
<evidence type="ECO:0000313" key="4">
    <source>
        <dbReference type="Proteomes" id="UP000824890"/>
    </source>
</evidence>
<organism evidence="3 4">
    <name type="scientific">Brassica napus</name>
    <name type="common">Rape</name>
    <dbReference type="NCBI Taxonomy" id="3708"/>
    <lineage>
        <taxon>Eukaryota</taxon>
        <taxon>Viridiplantae</taxon>
        <taxon>Streptophyta</taxon>
        <taxon>Embryophyta</taxon>
        <taxon>Tracheophyta</taxon>
        <taxon>Spermatophyta</taxon>
        <taxon>Magnoliopsida</taxon>
        <taxon>eudicotyledons</taxon>
        <taxon>Gunneridae</taxon>
        <taxon>Pentapetalae</taxon>
        <taxon>rosids</taxon>
        <taxon>malvids</taxon>
        <taxon>Brassicales</taxon>
        <taxon>Brassicaceae</taxon>
        <taxon>Brassiceae</taxon>
        <taxon>Brassica</taxon>
    </lineage>
</organism>
<reference evidence="3 4" key="1">
    <citation type="submission" date="2021-05" db="EMBL/GenBank/DDBJ databases">
        <title>Genome Assembly of Synthetic Allotetraploid Brassica napus Reveals Homoeologous Exchanges between Subgenomes.</title>
        <authorList>
            <person name="Davis J.T."/>
        </authorList>
    </citation>
    <scope>NUCLEOTIDE SEQUENCE [LARGE SCALE GENOMIC DNA]</scope>
    <source>
        <strain evidence="4">cv. Da-Ae</strain>
        <tissue evidence="3">Seedling</tissue>
    </source>
</reference>
<dbReference type="PROSITE" id="PS50089">
    <property type="entry name" value="ZF_RING_2"/>
    <property type="match status" value="1"/>
</dbReference>
<keyword evidence="1" id="KW-0863">Zinc-finger</keyword>
<dbReference type="PANTHER" id="PTHR23273">
    <property type="entry name" value="REPLICATION FACTOR A 1, RFA1"/>
    <property type="match status" value="1"/>
</dbReference>
<sequence>MLMVKESYLVRCPSSLLYDTITMNANLAIANRVDANVVTKTETVTIGELFSYMKQEDAKVAWFACIATIGDVAHGSSWYYIGSGGYHTKATKGPTTLMCKKCGKTDIVGVAQYLAKISVYDNDDQSSFVLFGDAGHELSGKKASELVARYFEANENVGDDHLVPVPQALIDTIGQTRKFIVKVSNHNLTGKTQTLTVTKVLTPEDPEVEDNLEGNMIVPEAQETLQKGVADDDPSTCVGRVKRAAANLIIMNHQPHVSYSFSSEIEPATTDPDRQLNIKIKRKNTSQTEINFSIKFSTTENGHITDDTADLMEHMFSYHVIYFPVSGEITEYTSHKFASMIPSLTDYAGTNVRAVLSIRDFNPTAINRIDLDLALIDLRASIRQPIPEDADKVCSICQDKLIGTGVVNSLKCNHIYHHLCIVEWIRHNLRSPTCRDTHF</sequence>
<protein>
    <recommendedName>
        <fullName evidence="2">RING-type domain-containing protein</fullName>
    </recommendedName>
</protein>
<feature type="domain" description="RING-type" evidence="2">
    <location>
        <begin position="394"/>
        <end position="435"/>
    </location>
</feature>
<dbReference type="PANTHER" id="PTHR23273:SF117">
    <property type="entry name" value="REPLICATION FACTOR A C-TERMINAL DOMAIN-CONTAINING PROTEIN"/>
    <property type="match status" value="1"/>
</dbReference>
<evidence type="ECO:0000313" key="3">
    <source>
        <dbReference type="EMBL" id="KAH0879534.1"/>
    </source>
</evidence>
<name>A0ABQ7ZHA2_BRANA</name>
<dbReference type="SUPFAM" id="SSF50249">
    <property type="entry name" value="Nucleic acid-binding proteins"/>
    <property type="match status" value="1"/>
</dbReference>
<dbReference type="SUPFAM" id="SSF57850">
    <property type="entry name" value="RING/U-box"/>
    <property type="match status" value="1"/>
</dbReference>
<dbReference type="Pfam" id="PF13639">
    <property type="entry name" value="zf-RING_2"/>
    <property type="match status" value="1"/>
</dbReference>
<dbReference type="InterPro" id="IPR001841">
    <property type="entry name" value="Znf_RING"/>
</dbReference>
<dbReference type="SMART" id="SM00184">
    <property type="entry name" value="RING"/>
    <property type="match status" value="1"/>
</dbReference>
<gene>
    <name evidence="3" type="ORF">HID58_066928</name>
</gene>
<dbReference type="EMBL" id="JAGKQM010000015">
    <property type="protein sequence ID" value="KAH0879534.1"/>
    <property type="molecule type" value="Genomic_DNA"/>
</dbReference>
<evidence type="ECO:0000259" key="2">
    <source>
        <dbReference type="PROSITE" id="PS50089"/>
    </source>
</evidence>
<dbReference type="InterPro" id="IPR013083">
    <property type="entry name" value="Znf_RING/FYVE/PHD"/>
</dbReference>
<dbReference type="Gene3D" id="2.40.50.140">
    <property type="entry name" value="Nucleic acid-binding proteins"/>
    <property type="match status" value="1"/>
</dbReference>
<keyword evidence="1" id="KW-0479">Metal-binding</keyword>
<dbReference type="Gene3D" id="3.30.40.10">
    <property type="entry name" value="Zinc/RING finger domain, C3HC4 (zinc finger)"/>
    <property type="match status" value="1"/>
</dbReference>
<evidence type="ECO:0000256" key="1">
    <source>
        <dbReference type="PROSITE-ProRule" id="PRU00175"/>
    </source>
</evidence>
<comment type="caution">
    <text evidence="3">The sequence shown here is derived from an EMBL/GenBank/DDBJ whole genome shotgun (WGS) entry which is preliminary data.</text>
</comment>